<dbReference type="EMBL" id="JANPWB010000013">
    <property type="protein sequence ID" value="KAJ1106452.1"/>
    <property type="molecule type" value="Genomic_DNA"/>
</dbReference>
<evidence type="ECO:0000313" key="2">
    <source>
        <dbReference type="Proteomes" id="UP001066276"/>
    </source>
</evidence>
<evidence type="ECO:0000313" key="1">
    <source>
        <dbReference type="EMBL" id="KAJ1106452.1"/>
    </source>
</evidence>
<keyword evidence="2" id="KW-1185">Reference proteome</keyword>
<dbReference type="AlphaFoldDB" id="A0AAV7MSA9"/>
<name>A0AAV7MSA9_PLEWA</name>
<protein>
    <submittedName>
        <fullName evidence="1">Uncharacterized protein</fullName>
    </submittedName>
</protein>
<dbReference type="Proteomes" id="UP001066276">
    <property type="component" value="Chromosome 9"/>
</dbReference>
<reference evidence="1" key="1">
    <citation type="journal article" date="2022" name="bioRxiv">
        <title>Sequencing and chromosome-scale assembly of the giantPleurodeles waltlgenome.</title>
        <authorList>
            <person name="Brown T."/>
            <person name="Elewa A."/>
            <person name="Iarovenko S."/>
            <person name="Subramanian E."/>
            <person name="Araus A.J."/>
            <person name="Petzold A."/>
            <person name="Susuki M."/>
            <person name="Suzuki K.-i.T."/>
            <person name="Hayashi T."/>
            <person name="Toyoda A."/>
            <person name="Oliveira C."/>
            <person name="Osipova E."/>
            <person name="Leigh N.D."/>
            <person name="Simon A."/>
            <person name="Yun M.H."/>
        </authorList>
    </citation>
    <scope>NUCLEOTIDE SEQUENCE</scope>
    <source>
        <strain evidence="1">20211129_DDA</strain>
        <tissue evidence="1">Liver</tissue>
    </source>
</reference>
<accession>A0AAV7MSA9</accession>
<proteinExistence type="predicted"/>
<sequence length="80" mass="7985">MGRAQDGGVNGRESWGSAALASSVLLRARILLAGASAESRPGTTLSGLRERLGLPEAAVRSAGGPSMHLLLGGAAAWACD</sequence>
<gene>
    <name evidence="1" type="ORF">NDU88_003853</name>
</gene>
<comment type="caution">
    <text evidence="1">The sequence shown here is derived from an EMBL/GenBank/DDBJ whole genome shotgun (WGS) entry which is preliminary data.</text>
</comment>
<organism evidence="1 2">
    <name type="scientific">Pleurodeles waltl</name>
    <name type="common">Iberian ribbed newt</name>
    <dbReference type="NCBI Taxonomy" id="8319"/>
    <lineage>
        <taxon>Eukaryota</taxon>
        <taxon>Metazoa</taxon>
        <taxon>Chordata</taxon>
        <taxon>Craniata</taxon>
        <taxon>Vertebrata</taxon>
        <taxon>Euteleostomi</taxon>
        <taxon>Amphibia</taxon>
        <taxon>Batrachia</taxon>
        <taxon>Caudata</taxon>
        <taxon>Salamandroidea</taxon>
        <taxon>Salamandridae</taxon>
        <taxon>Pleurodelinae</taxon>
        <taxon>Pleurodeles</taxon>
    </lineage>
</organism>